<evidence type="ECO:0008006" key="7">
    <source>
        <dbReference type="Google" id="ProtNLM"/>
    </source>
</evidence>
<dbReference type="InterPro" id="IPR036860">
    <property type="entry name" value="SH2_dom_sf"/>
</dbReference>
<accession>T1K4U8</accession>
<dbReference type="Gene3D" id="3.30.505.10">
    <property type="entry name" value="SH2 domain"/>
    <property type="match status" value="1"/>
</dbReference>
<dbReference type="EnsemblMetazoa" id="tetur05g03960.1">
    <property type="protein sequence ID" value="tetur05g03960.1"/>
    <property type="gene ID" value="tetur05g03960"/>
</dbReference>
<dbReference type="FunFam" id="3.30.505.10:FF:000013">
    <property type="entry name" value="SH2 domain-containing protein 3C isoform X1"/>
    <property type="match status" value="1"/>
</dbReference>
<dbReference type="PROSITE" id="PS50009">
    <property type="entry name" value="RASGEF_CAT"/>
    <property type="match status" value="1"/>
</dbReference>
<proteinExistence type="predicted"/>
<dbReference type="PRINTS" id="PR00401">
    <property type="entry name" value="SH2DOMAIN"/>
</dbReference>
<dbReference type="eggNOG" id="ENOG502QPX3">
    <property type="taxonomic scope" value="Eukaryota"/>
</dbReference>
<dbReference type="EMBL" id="CAEY01001580">
    <property type="status" value="NOT_ANNOTATED_CDS"/>
    <property type="molecule type" value="Genomic_DNA"/>
</dbReference>
<dbReference type="PANTHER" id="PTHR14247:SF8">
    <property type="entry name" value="RAS-GEF DOMAIN-CONTAINING PROTEIN"/>
    <property type="match status" value="1"/>
</dbReference>
<dbReference type="SMART" id="SM00252">
    <property type="entry name" value="SH2"/>
    <property type="match status" value="1"/>
</dbReference>
<dbReference type="SUPFAM" id="SSF48366">
    <property type="entry name" value="Ras GEF"/>
    <property type="match status" value="1"/>
</dbReference>
<reference evidence="5" key="2">
    <citation type="submission" date="2015-06" db="UniProtKB">
        <authorList>
            <consortium name="EnsemblMetazoa"/>
        </authorList>
    </citation>
    <scope>IDENTIFICATION</scope>
</reference>
<evidence type="ECO:0000259" key="3">
    <source>
        <dbReference type="PROSITE" id="PS50001"/>
    </source>
</evidence>
<dbReference type="HOGENOM" id="CLU_015281_0_0_1"/>
<dbReference type="InterPro" id="IPR001895">
    <property type="entry name" value="RASGEF_cat_dom"/>
</dbReference>
<protein>
    <recommendedName>
        <fullName evidence="7">SH2 domain-containing protein</fullName>
    </recommendedName>
</protein>
<dbReference type="InterPro" id="IPR023578">
    <property type="entry name" value="Ras_GEF_dom_sf"/>
</dbReference>
<dbReference type="Pfam" id="PF00617">
    <property type="entry name" value="RasGEF"/>
    <property type="match status" value="1"/>
</dbReference>
<feature type="domain" description="Ras-GEF" evidence="4">
    <location>
        <begin position="321"/>
        <end position="564"/>
    </location>
</feature>
<evidence type="ECO:0000256" key="2">
    <source>
        <dbReference type="PROSITE-ProRule" id="PRU00191"/>
    </source>
</evidence>
<dbReference type="SMART" id="SM00147">
    <property type="entry name" value="RasGEF"/>
    <property type="match status" value="1"/>
</dbReference>
<dbReference type="Proteomes" id="UP000015104">
    <property type="component" value="Unassembled WGS sequence"/>
</dbReference>
<dbReference type="PANTHER" id="PTHR14247">
    <property type="entry name" value="BREAST CANCER ANTI-ESTROGEN RESISTANCE PROTEIN 3 HOMOLOG-LIKE PROTEIN"/>
    <property type="match status" value="1"/>
</dbReference>
<sequence length="604" mass="68944">MFSNKLDKDASKALLEWELSLDSSDLRSHAWYHGNIERDTAESLVIDEGSFLVRDSSTKQGEYVLTCRWNGSIFHFVINRQVLPPFAVGFPDRIQYSFEDEPFDTVSGLITFSVCNRKPISLSSGALISIPVARTVPLSNDSQGTQSIDQPMEDQLTMSTIAQLSSLTLDSRLPIRSDSRSSIESLNRYQKPIMRSIPGSGSITPSVMTYSDRLNQPSLQNGPTISQEREISKNEPVYANAEVYQDYMRKRESEDFAYFSDYSDSRSAGSKEDYSSYIISANYSSSRINPINFHTYLLPKNNKPLDGSAMNKIRSTLLDTGARLLANHVTQSDLEFIYHVEDSCDLGMGVKSGLELLILPQGDKYRQDFLDRIKCFQYFIATSVLTCQSERERAAILDKWIQIGFECKTGLGNLMTFAIIMRTLLLPMIVRLKRTWLALRQLHTQSAVTFESKMKPVLKGMNECKEPIAPNTTFPYIWPSVEIIHRYSSLLKSGEPNSIDSLDAFKNLSLDLEVEKIGTDYGLETIYFHLDYCRQIVSQCSLFKRNRKILYEDVVLEDLLVDMFRTEFHRRFLWGTKGSNVDATQRYDKFDQLLNLLSQKCEFD</sequence>
<dbReference type="GO" id="GO:0005085">
    <property type="term" value="F:guanyl-nucleotide exchange factor activity"/>
    <property type="evidence" value="ECO:0007669"/>
    <property type="project" value="UniProtKB-KW"/>
</dbReference>
<keyword evidence="1" id="KW-0344">Guanine-nucleotide releasing factor</keyword>
<evidence type="ECO:0000256" key="1">
    <source>
        <dbReference type="PROSITE-ProRule" id="PRU00168"/>
    </source>
</evidence>
<name>T1K4U8_TETUR</name>
<dbReference type="Gene3D" id="1.10.840.10">
    <property type="entry name" value="Ras guanine-nucleotide exchange factors catalytic domain"/>
    <property type="match status" value="1"/>
</dbReference>
<dbReference type="SUPFAM" id="SSF55550">
    <property type="entry name" value="SH2 domain"/>
    <property type="match status" value="1"/>
</dbReference>
<keyword evidence="6" id="KW-1185">Reference proteome</keyword>
<dbReference type="Pfam" id="PF00017">
    <property type="entry name" value="SH2"/>
    <property type="match status" value="1"/>
</dbReference>
<organism evidence="5 6">
    <name type="scientific">Tetranychus urticae</name>
    <name type="common">Two-spotted spider mite</name>
    <dbReference type="NCBI Taxonomy" id="32264"/>
    <lineage>
        <taxon>Eukaryota</taxon>
        <taxon>Metazoa</taxon>
        <taxon>Ecdysozoa</taxon>
        <taxon>Arthropoda</taxon>
        <taxon>Chelicerata</taxon>
        <taxon>Arachnida</taxon>
        <taxon>Acari</taxon>
        <taxon>Acariformes</taxon>
        <taxon>Trombidiformes</taxon>
        <taxon>Prostigmata</taxon>
        <taxon>Eleutherengona</taxon>
        <taxon>Raphignathae</taxon>
        <taxon>Tetranychoidea</taxon>
        <taxon>Tetranychidae</taxon>
        <taxon>Tetranychus</taxon>
    </lineage>
</organism>
<dbReference type="AlphaFoldDB" id="T1K4U8"/>
<reference evidence="6" key="1">
    <citation type="submission" date="2011-08" db="EMBL/GenBank/DDBJ databases">
        <authorList>
            <person name="Rombauts S."/>
        </authorList>
    </citation>
    <scope>NUCLEOTIDE SEQUENCE</scope>
    <source>
        <strain evidence="6">London</strain>
    </source>
</reference>
<dbReference type="GO" id="GO:0007264">
    <property type="term" value="P:small GTPase-mediated signal transduction"/>
    <property type="evidence" value="ECO:0007669"/>
    <property type="project" value="InterPro"/>
</dbReference>
<keyword evidence="2" id="KW-0727">SH2 domain</keyword>
<evidence type="ECO:0000313" key="5">
    <source>
        <dbReference type="EnsemblMetazoa" id="tetur05g03960.1"/>
    </source>
</evidence>
<dbReference type="InterPro" id="IPR036964">
    <property type="entry name" value="RASGEF_cat_dom_sf"/>
</dbReference>
<dbReference type="PROSITE" id="PS50001">
    <property type="entry name" value="SH2"/>
    <property type="match status" value="1"/>
</dbReference>
<dbReference type="STRING" id="32264.T1K4U8"/>
<evidence type="ECO:0000313" key="6">
    <source>
        <dbReference type="Proteomes" id="UP000015104"/>
    </source>
</evidence>
<feature type="domain" description="SH2" evidence="3">
    <location>
        <begin position="31"/>
        <end position="132"/>
    </location>
</feature>
<dbReference type="FunFam" id="1.10.840.10:FF:000015">
    <property type="entry name" value="Uncharacterized protein, isoform A"/>
    <property type="match status" value="1"/>
</dbReference>
<dbReference type="InterPro" id="IPR000980">
    <property type="entry name" value="SH2"/>
</dbReference>
<evidence type="ECO:0000259" key="4">
    <source>
        <dbReference type="PROSITE" id="PS50009"/>
    </source>
</evidence>
<dbReference type="InterPro" id="IPR051853">
    <property type="entry name" value="SH2-Ras-GEF_adapter"/>
</dbReference>